<evidence type="ECO:0000313" key="1">
    <source>
        <dbReference type="EMBL" id="CUO57909.1"/>
    </source>
</evidence>
<evidence type="ECO:0000313" key="2">
    <source>
        <dbReference type="Proteomes" id="UP000095468"/>
    </source>
</evidence>
<dbReference type="RefSeq" id="WP_055287582.1">
    <property type="nucleotide sequence ID" value="NZ_CYYP01000023.1"/>
</dbReference>
<gene>
    <name evidence="1" type="ORF">ERS852381_01879</name>
</gene>
<accession>A0A174GAK2</accession>
<reference evidence="1 2" key="1">
    <citation type="submission" date="2015-09" db="EMBL/GenBank/DDBJ databases">
        <authorList>
            <consortium name="Pathogen Informatics"/>
        </authorList>
    </citation>
    <scope>NUCLEOTIDE SEQUENCE [LARGE SCALE GENOMIC DNA]</scope>
    <source>
        <strain evidence="1 2">2789STDY5608823</strain>
    </source>
</reference>
<dbReference type="EMBL" id="CYYP01000023">
    <property type="protein sequence ID" value="CUO57909.1"/>
    <property type="molecule type" value="Genomic_DNA"/>
</dbReference>
<dbReference type="Proteomes" id="UP000095468">
    <property type="component" value="Unassembled WGS sequence"/>
</dbReference>
<name>A0A174GAK2_9ACTN</name>
<organism evidence="1 2">
    <name type="scientific">Collinsella aerofaciens</name>
    <dbReference type="NCBI Taxonomy" id="74426"/>
    <lineage>
        <taxon>Bacteria</taxon>
        <taxon>Bacillati</taxon>
        <taxon>Actinomycetota</taxon>
        <taxon>Coriobacteriia</taxon>
        <taxon>Coriobacteriales</taxon>
        <taxon>Coriobacteriaceae</taxon>
        <taxon>Collinsella</taxon>
    </lineage>
</organism>
<proteinExistence type="predicted"/>
<protein>
    <submittedName>
        <fullName evidence="1">Uncharacterized protein</fullName>
    </submittedName>
</protein>
<sequence length="182" mass="20952">MDEFLSIEDLRWEFGASRAWMYKYLAPHIKSITVKCSTDDGERLCKRYSLDDARRVVAEKARAEVYSVPVKADPGKSSYAPYRRPRRVRIKTSAYIAEYIVGFGHLWQIDEIAEEYCGKRSREAAYQFIYRNAWIAIVFGNKTFYIPRRTTPQFVAAAVEVFGDAAHTVEYARGGHKSDATE</sequence>
<dbReference type="AlphaFoldDB" id="A0A174GAK2"/>